<dbReference type="Gramene" id="ORUFI01G15590.1">
    <property type="protein sequence ID" value="ORUFI01G15590.1"/>
    <property type="gene ID" value="ORUFI01G15590"/>
</dbReference>
<evidence type="ECO:0000313" key="3">
    <source>
        <dbReference type="Proteomes" id="UP000008022"/>
    </source>
</evidence>
<feature type="region of interest" description="Disordered" evidence="1">
    <location>
        <begin position="1"/>
        <end position="27"/>
    </location>
</feature>
<dbReference type="AlphaFoldDB" id="A0A0E0MVS1"/>
<feature type="compositionally biased region" description="Low complexity" evidence="1">
    <location>
        <begin position="10"/>
        <end position="27"/>
    </location>
</feature>
<reference evidence="2" key="2">
    <citation type="submission" date="2015-06" db="UniProtKB">
        <authorList>
            <consortium name="EnsemblPlants"/>
        </authorList>
    </citation>
    <scope>IDENTIFICATION</scope>
</reference>
<protein>
    <submittedName>
        <fullName evidence="2">Uncharacterized protein</fullName>
    </submittedName>
</protein>
<organism evidence="2 3">
    <name type="scientific">Oryza rufipogon</name>
    <name type="common">Brownbeard rice</name>
    <name type="synonym">Asian wild rice</name>
    <dbReference type="NCBI Taxonomy" id="4529"/>
    <lineage>
        <taxon>Eukaryota</taxon>
        <taxon>Viridiplantae</taxon>
        <taxon>Streptophyta</taxon>
        <taxon>Embryophyta</taxon>
        <taxon>Tracheophyta</taxon>
        <taxon>Spermatophyta</taxon>
        <taxon>Magnoliopsida</taxon>
        <taxon>Liliopsida</taxon>
        <taxon>Poales</taxon>
        <taxon>Poaceae</taxon>
        <taxon>BOP clade</taxon>
        <taxon>Oryzoideae</taxon>
        <taxon>Oryzeae</taxon>
        <taxon>Oryzinae</taxon>
        <taxon>Oryza</taxon>
    </lineage>
</organism>
<evidence type="ECO:0000256" key="1">
    <source>
        <dbReference type="SAM" id="MobiDB-lite"/>
    </source>
</evidence>
<reference evidence="3" key="1">
    <citation type="submission" date="2013-06" db="EMBL/GenBank/DDBJ databases">
        <authorList>
            <person name="Zhao Q."/>
        </authorList>
    </citation>
    <scope>NUCLEOTIDE SEQUENCE</scope>
    <source>
        <strain evidence="3">cv. W1943</strain>
    </source>
</reference>
<keyword evidence="3" id="KW-1185">Reference proteome</keyword>
<accession>A0A0E0MVS1</accession>
<dbReference type="Proteomes" id="UP000008022">
    <property type="component" value="Unassembled WGS sequence"/>
</dbReference>
<proteinExistence type="predicted"/>
<sequence>MAILLQLEHTPATMSHTSTSATATRRANVTTKDLEAAAQRRKLQDLDGSIKNYQELKYEMH</sequence>
<name>A0A0E0MVS1_ORYRU</name>
<dbReference type="HOGENOM" id="CLU_2926736_0_0_1"/>
<dbReference type="EnsemblPlants" id="ORUFI01G15590.1">
    <property type="protein sequence ID" value="ORUFI01G15590.1"/>
    <property type="gene ID" value="ORUFI01G15590"/>
</dbReference>
<evidence type="ECO:0000313" key="2">
    <source>
        <dbReference type="EnsemblPlants" id="ORUFI01G15590.1"/>
    </source>
</evidence>